<dbReference type="Proteomes" id="UP000176944">
    <property type="component" value="Chromosome"/>
</dbReference>
<dbReference type="EMBL" id="CP017708">
    <property type="protein sequence ID" value="AOY81410.1"/>
    <property type="molecule type" value="Genomic_DNA"/>
</dbReference>
<dbReference type="Gene3D" id="3.90.1200.10">
    <property type="match status" value="1"/>
</dbReference>
<evidence type="ECO:0000313" key="2">
    <source>
        <dbReference type="EMBL" id="AOY81410.1"/>
    </source>
</evidence>
<gene>
    <name evidence="2" type="ORF">BJP36_17345</name>
</gene>
<name>A0A1D9G1W4_MOOP1</name>
<sequence>MTFLLSSKNVFQYLIEEGICEQNQQFLSQIEPKSCKNFNLLVSLTEDRYFLIKQERHNHEGKTNGDFCYEWLFYEFLQEFPELSSIRPLISEAIHFDLSRSILVFNYLNDYCDLGYFYSKEQVFPTEIASQIGATLATIHRTTLDCQEYKDFLNSNSKELPIDEEVDFLERLERIEPEVFGIYSEDSLEFFRLYQRYESLGEAIAELNQVWEPCCLIHNDLKLKNILLHLEWEQCLSTNKLEATSMVRLIDWEKFTWGDPTLDLGTIIASYLQIWLSSLVISTAIDVETALRLATTPLEVIQPSLVALTQAYLAHFPEIIERRQNFLRRAMQFAGFVLIRKIHLKINHLKPFDNTGICMLQVAKTLLCHPEQSIQIVFGITESELTCPRVHLIFAV</sequence>
<accession>A0A1D9G1W4</accession>
<organism evidence="2 3">
    <name type="scientific">Moorena producens (strain JHB)</name>
    <dbReference type="NCBI Taxonomy" id="1454205"/>
    <lineage>
        <taxon>Bacteria</taxon>
        <taxon>Bacillati</taxon>
        <taxon>Cyanobacteriota</taxon>
        <taxon>Cyanophyceae</taxon>
        <taxon>Coleofasciculales</taxon>
        <taxon>Coleofasciculaceae</taxon>
        <taxon>Moorena</taxon>
    </lineage>
</organism>
<dbReference type="InterPro" id="IPR002575">
    <property type="entry name" value="Aminoglycoside_PTrfase"/>
</dbReference>
<protein>
    <submittedName>
        <fullName evidence="2">Phosphotransferase</fullName>
    </submittedName>
</protein>
<evidence type="ECO:0000259" key="1">
    <source>
        <dbReference type="Pfam" id="PF01636"/>
    </source>
</evidence>
<reference evidence="3" key="1">
    <citation type="submission" date="2016-10" db="EMBL/GenBank/DDBJ databases">
        <title>Comparative genomics uncovers the prolific and rare metabolic potential of the cyanobacterial genus Moorea.</title>
        <authorList>
            <person name="Leao T."/>
            <person name="Castelao G."/>
            <person name="Korobeynikov A."/>
            <person name="Monroe E.A."/>
            <person name="Podell S."/>
            <person name="Glukhov E."/>
            <person name="Allen E."/>
            <person name="Gerwick W.H."/>
            <person name="Gerwick L."/>
        </authorList>
    </citation>
    <scope>NUCLEOTIDE SEQUENCE [LARGE SCALE GENOMIC DNA]</scope>
    <source>
        <strain evidence="3">JHB</strain>
    </source>
</reference>
<dbReference type="InterPro" id="IPR011009">
    <property type="entry name" value="Kinase-like_dom_sf"/>
</dbReference>
<feature type="domain" description="Aminoglycoside phosphotransferase" evidence="1">
    <location>
        <begin position="125"/>
        <end position="276"/>
    </location>
</feature>
<dbReference type="Pfam" id="PF01636">
    <property type="entry name" value="APH"/>
    <property type="match status" value="1"/>
</dbReference>
<evidence type="ECO:0000313" key="3">
    <source>
        <dbReference type="Proteomes" id="UP000176944"/>
    </source>
</evidence>
<dbReference type="AlphaFoldDB" id="A0A1D9G1W4"/>
<dbReference type="SUPFAM" id="SSF56112">
    <property type="entry name" value="Protein kinase-like (PK-like)"/>
    <property type="match status" value="1"/>
</dbReference>
<proteinExistence type="predicted"/>